<gene>
    <name evidence="1" type="ORF">CP982_08690</name>
</gene>
<dbReference type="EMBL" id="CP023690">
    <property type="protein sequence ID" value="QEV58789.1"/>
    <property type="molecule type" value="Genomic_DNA"/>
</dbReference>
<dbReference type="Proteomes" id="UP000326505">
    <property type="component" value="Chromosome"/>
</dbReference>
<evidence type="ECO:0000313" key="2">
    <source>
        <dbReference type="Proteomes" id="UP000326505"/>
    </source>
</evidence>
<evidence type="ECO:0000313" key="1">
    <source>
        <dbReference type="EMBL" id="QEV58789.1"/>
    </source>
</evidence>
<reference evidence="1 2" key="1">
    <citation type="submission" date="2017-09" db="EMBL/GenBank/DDBJ databases">
        <authorList>
            <person name="Lee N."/>
            <person name="Cho B.-K."/>
        </authorList>
    </citation>
    <scope>NUCLEOTIDE SEQUENCE [LARGE SCALE GENOMIC DNA]</scope>
    <source>
        <strain evidence="1 2">ATCC 27465</strain>
    </source>
</reference>
<accession>A0A5P2X678</accession>
<sequence>MARQHYDEMGVERAEAVTEGEEVPLDLHIPRLLCFRQVQQESVSGTYLACVEDGSSGVVQGVGQFVKTSL</sequence>
<protein>
    <submittedName>
        <fullName evidence="1">Uncharacterized protein</fullName>
    </submittedName>
</protein>
<name>A0A5P2X678_STRST</name>
<organism evidence="1 2">
    <name type="scientific">Streptomyces spectabilis</name>
    <dbReference type="NCBI Taxonomy" id="68270"/>
    <lineage>
        <taxon>Bacteria</taxon>
        <taxon>Bacillati</taxon>
        <taxon>Actinomycetota</taxon>
        <taxon>Actinomycetes</taxon>
        <taxon>Kitasatosporales</taxon>
        <taxon>Streptomycetaceae</taxon>
        <taxon>Streptomyces</taxon>
    </lineage>
</organism>
<dbReference type="AlphaFoldDB" id="A0A5P2X678"/>
<proteinExistence type="predicted"/>
<dbReference type="KEGG" id="sspb:CP982_08690"/>